<dbReference type="SUPFAM" id="SSF55031">
    <property type="entry name" value="Bacterial exopeptidase dimerisation domain"/>
    <property type="match status" value="1"/>
</dbReference>
<dbReference type="InterPro" id="IPR036264">
    <property type="entry name" value="Bact_exopeptidase_dim_dom"/>
</dbReference>
<gene>
    <name evidence="7" type="primary">dapE_4</name>
    <name evidence="7" type="ORF">LuPra_05789</name>
</gene>
<dbReference type="SUPFAM" id="SSF53187">
    <property type="entry name" value="Zn-dependent exopeptidases"/>
    <property type="match status" value="1"/>
</dbReference>
<dbReference type="PIRSF" id="PIRSF036696">
    <property type="entry name" value="ACY-1"/>
    <property type="match status" value="1"/>
</dbReference>
<reference evidence="7 8" key="1">
    <citation type="journal article" date="2016" name="Genome Announc.">
        <title>First Complete Genome Sequence of a Subdivision 6 Acidobacterium Strain.</title>
        <authorList>
            <person name="Huang S."/>
            <person name="Vieira S."/>
            <person name="Bunk B."/>
            <person name="Riedel T."/>
            <person name="Sproer C."/>
            <person name="Overmann J."/>
        </authorList>
    </citation>
    <scope>NUCLEOTIDE SEQUENCE [LARGE SCALE GENOMIC DNA]</scope>
    <source>
        <strain evidence="8">DSM 100886 HEG_-6_39</strain>
    </source>
</reference>
<dbReference type="AlphaFoldDB" id="A0A143PWG0"/>
<keyword evidence="8" id="KW-1185">Reference proteome</keyword>
<keyword evidence="4 7" id="KW-0378">Hydrolase</keyword>
<dbReference type="Gene3D" id="3.30.70.360">
    <property type="match status" value="1"/>
</dbReference>
<dbReference type="PANTHER" id="PTHR43808">
    <property type="entry name" value="ACETYLORNITHINE DEACETYLASE"/>
    <property type="match status" value="1"/>
</dbReference>
<protein>
    <submittedName>
        <fullName evidence="7">Putative succinyl-diaminopimelate desuccinylase</fullName>
        <ecNumber evidence="7">3.5.1.18</ecNumber>
    </submittedName>
</protein>
<dbReference type="RefSeq" id="WP_234800599.1">
    <property type="nucleotide sequence ID" value="NZ_CP015136.1"/>
</dbReference>
<dbReference type="InterPro" id="IPR011650">
    <property type="entry name" value="Peptidase_M20_dimer"/>
</dbReference>
<dbReference type="EMBL" id="CP015136">
    <property type="protein sequence ID" value="AMY12513.1"/>
    <property type="molecule type" value="Genomic_DNA"/>
</dbReference>
<dbReference type="Pfam" id="PF01546">
    <property type="entry name" value="Peptidase_M20"/>
    <property type="match status" value="1"/>
</dbReference>
<evidence type="ECO:0000256" key="5">
    <source>
        <dbReference type="ARBA" id="ARBA00022833"/>
    </source>
</evidence>
<dbReference type="GO" id="GO:0046872">
    <property type="term" value="F:metal ion binding"/>
    <property type="evidence" value="ECO:0007669"/>
    <property type="project" value="UniProtKB-KW"/>
</dbReference>
<reference evidence="8" key="2">
    <citation type="submission" date="2016-04" db="EMBL/GenBank/DDBJ databases">
        <title>First Complete Genome Sequence of a Subdivision 6 Acidobacterium.</title>
        <authorList>
            <person name="Huang S."/>
            <person name="Vieira S."/>
            <person name="Bunk B."/>
            <person name="Riedel T."/>
            <person name="Sproeer C."/>
            <person name="Overmann J."/>
        </authorList>
    </citation>
    <scope>NUCLEOTIDE SEQUENCE [LARGE SCALE GENOMIC DNA]</scope>
    <source>
        <strain evidence="8">DSM 100886 HEG_-6_39</strain>
    </source>
</reference>
<proteinExistence type="inferred from homology"/>
<feature type="domain" description="Peptidase M20 dimerisation" evidence="6">
    <location>
        <begin position="226"/>
        <end position="369"/>
    </location>
</feature>
<dbReference type="EC" id="3.5.1.18" evidence="7"/>
<evidence type="ECO:0000313" key="7">
    <source>
        <dbReference type="EMBL" id="AMY12513.1"/>
    </source>
</evidence>
<accession>A0A143PWG0</accession>
<evidence type="ECO:0000313" key="8">
    <source>
        <dbReference type="Proteomes" id="UP000076079"/>
    </source>
</evidence>
<keyword evidence="5" id="KW-0862">Zinc</keyword>
<evidence type="ECO:0000256" key="1">
    <source>
        <dbReference type="ARBA" id="ARBA00001947"/>
    </source>
</evidence>
<dbReference type="InterPro" id="IPR050072">
    <property type="entry name" value="Peptidase_M20A"/>
</dbReference>
<dbReference type="KEGG" id="abac:LuPra_05789"/>
<dbReference type="Gene3D" id="3.40.630.10">
    <property type="entry name" value="Zn peptidases"/>
    <property type="match status" value="1"/>
</dbReference>
<comment type="cofactor">
    <cofactor evidence="1">
        <name>Zn(2+)</name>
        <dbReference type="ChEBI" id="CHEBI:29105"/>
    </cofactor>
</comment>
<dbReference type="GO" id="GO:0009014">
    <property type="term" value="F:succinyl-diaminopimelate desuccinylase activity"/>
    <property type="evidence" value="ECO:0007669"/>
    <property type="project" value="UniProtKB-EC"/>
</dbReference>
<dbReference type="Proteomes" id="UP000076079">
    <property type="component" value="Chromosome"/>
</dbReference>
<dbReference type="Pfam" id="PF07687">
    <property type="entry name" value="M20_dimer"/>
    <property type="match status" value="1"/>
</dbReference>
<name>A0A143PWG0_LUTPR</name>
<dbReference type="InterPro" id="IPR002933">
    <property type="entry name" value="Peptidase_M20"/>
</dbReference>
<evidence type="ECO:0000256" key="4">
    <source>
        <dbReference type="ARBA" id="ARBA00022801"/>
    </source>
</evidence>
<dbReference type="PROSITE" id="PS00758">
    <property type="entry name" value="ARGE_DAPE_CPG2_1"/>
    <property type="match status" value="1"/>
</dbReference>
<dbReference type="Gene3D" id="1.10.150.900">
    <property type="match status" value="1"/>
</dbReference>
<dbReference type="STRING" id="1855912.LuPra_05789"/>
<evidence type="ECO:0000256" key="2">
    <source>
        <dbReference type="ARBA" id="ARBA00006247"/>
    </source>
</evidence>
<keyword evidence="3" id="KW-0479">Metal-binding</keyword>
<evidence type="ECO:0000256" key="3">
    <source>
        <dbReference type="ARBA" id="ARBA00022723"/>
    </source>
</evidence>
<evidence type="ECO:0000259" key="6">
    <source>
        <dbReference type="Pfam" id="PF07687"/>
    </source>
</evidence>
<sequence>MTKSRRLAIAVTAMLLLGVDLKVDAYRSAYPKVGAYESPDEEALRHFLAILRLDTQNPPGNEVLVVEYLKGVLEEAGIETRVFALDPKRPNLVARLRGSGTKRPLLVMGHTDVVTVDATKWKHPPFSATREGGYIYARGTQDDKPSVVAGLMTVLQLKRSGVRLDRDVVFLAEASEEGNRPFGINHMVADHWADIDAEYCLAEGGGVERTAGQVRFAAVATTEKIAHTISLVARGTAGHGSVPLQSNAIVHLSQAIARIAAWRTPMRLNDTTRAYFTGLARLSSPEEAEPYRALVEGRDLERVQDHLAANEPSLSSQIRTSISPNIIKGGYLRNVIPSEAEATLDIRALPDEDFPAFLERLRAIVDDPAIAVTRVESYPTRPGSAPSRLDTEAFKAIEAAHKKVYGVPTLPSMLTGGTDMAQVRARGVQCYGIGPVADTEDATLGFGAHSDQERILEEGFLKFVRVHFEIVRDLAAAR</sequence>
<comment type="similarity">
    <text evidence="2">Belongs to the peptidase M20A family.</text>
</comment>
<dbReference type="InterPro" id="IPR001261">
    <property type="entry name" value="ArgE/DapE_CS"/>
</dbReference>
<dbReference type="PANTHER" id="PTHR43808:SF8">
    <property type="entry name" value="PEPTIDASE M20 DIMERISATION DOMAIN-CONTAINING PROTEIN"/>
    <property type="match status" value="1"/>
</dbReference>
<organism evidence="7 8">
    <name type="scientific">Luteitalea pratensis</name>
    <dbReference type="NCBI Taxonomy" id="1855912"/>
    <lineage>
        <taxon>Bacteria</taxon>
        <taxon>Pseudomonadati</taxon>
        <taxon>Acidobacteriota</taxon>
        <taxon>Vicinamibacteria</taxon>
        <taxon>Vicinamibacterales</taxon>
        <taxon>Vicinamibacteraceae</taxon>
        <taxon>Luteitalea</taxon>
    </lineage>
</organism>